<keyword evidence="10 12" id="KW-0570">Pentose shunt</keyword>
<keyword evidence="7 12" id="KW-0521">NADP</keyword>
<dbReference type="EMBL" id="AMEQ01000040">
    <property type="protein sequence ID" value="EKY00336.1"/>
    <property type="molecule type" value="Genomic_DNA"/>
</dbReference>
<evidence type="ECO:0000256" key="2">
    <source>
        <dbReference type="ARBA" id="ARBA00004874"/>
    </source>
</evidence>
<evidence type="ECO:0000256" key="11">
    <source>
        <dbReference type="ARBA" id="ARBA00048640"/>
    </source>
</evidence>
<dbReference type="EC" id="1.1.1.44" evidence="5 12"/>
<feature type="binding site" evidence="14">
    <location>
        <position position="450"/>
    </location>
    <ligand>
        <name>substrate</name>
        <note>ligand shared between dimeric partners</note>
    </ligand>
</feature>
<evidence type="ECO:0000256" key="7">
    <source>
        <dbReference type="ARBA" id="ARBA00022857"/>
    </source>
</evidence>
<evidence type="ECO:0000256" key="8">
    <source>
        <dbReference type="ARBA" id="ARBA00023002"/>
    </source>
</evidence>
<evidence type="ECO:0000256" key="3">
    <source>
        <dbReference type="ARBA" id="ARBA00008419"/>
    </source>
</evidence>
<evidence type="ECO:0000313" key="18">
    <source>
        <dbReference type="Proteomes" id="UP000010408"/>
    </source>
</evidence>
<evidence type="ECO:0000256" key="9">
    <source>
        <dbReference type="ARBA" id="ARBA00023064"/>
    </source>
</evidence>
<dbReference type="InterPro" id="IPR036291">
    <property type="entry name" value="NAD(P)-bd_dom_sf"/>
</dbReference>
<dbReference type="UniPathway" id="UPA00115">
    <property type="reaction ID" value="UER00410"/>
</dbReference>
<dbReference type="InterPro" id="IPR013328">
    <property type="entry name" value="6PGD_dom2"/>
</dbReference>
<accession>L1NAJ2</accession>
<evidence type="ECO:0000313" key="17">
    <source>
        <dbReference type="EMBL" id="EKY00336.1"/>
    </source>
</evidence>
<dbReference type="InterPro" id="IPR006115">
    <property type="entry name" value="6PGDH_NADP-bd"/>
</dbReference>
<protein>
    <recommendedName>
        <fullName evidence="6 12">6-phosphogluconate dehydrogenase, decarboxylating</fullName>
        <ecNumber evidence="5 12">1.1.1.44</ecNumber>
    </recommendedName>
</protein>
<comment type="pathway">
    <text evidence="2 12 15">Carbohydrate degradation; pentose phosphate pathway; D-ribulose 5-phosphate from D-glucose 6-phosphate (oxidative stage): step 3/3.</text>
</comment>
<evidence type="ECO:0000256" key="4">
    <source>
        <dbReference type="ARBA" id="ARBA00011738"/>
    </source>
</evidence>
<dbReference type="PATRIC" id="fig|1127696.3.peg.1511"/>
<dbReference type="AlphaFoldDB" id="L1NAJ2"/>
<feature type="binding site" description="in other chain" evidence="14">
    <location>
        <position position="266"/>
    </location>
    <ligand>
        <name>substrate</name>
        <note>ligand shared between dimeric partners</note>
    </ligand>
</feature>
<reference evidence="17 18" key="1">
    <citation type="submission" date="2012-05" db="EMBL/GenBank/DDBJ databases">
        <authorList>
            <person name="Weinstock G."/>
            <person name="Sodergren E."/>
            <person name="Lobos E.A."/>
            <person name="Fulton L."/>
            <person name="Fulton R."/>
            <person name="Courtney L."/>
            <person name="Fronick C."/>
            <person name="O'Laughlin M."/>
            <person name="Godfrey J."/>
            <person name="Wilson R.M."/>
            <person name="Miner T."/>
            <person name="Farmer C."/>
            <person name="Delehaunty K."/>
            <person name="Cordes M."/>
            <person name="Minx P."/>
            <person name="Tomlinson C."/>
            <person name="Chen J."/>
            <person name="Wollam A."/>
            <person name="Pepin K.H."/>
            <person name="Bhonagiri V."/>
            <person name="Zhang X."/>
            <person name="Suruliraj S."/>
            <person name="Warren W."/>
            <person name="Mitreva M."/>
            <person name="Mardis E.R."/>
            <person name="Wilson R.K."/>
        </authorList>
    </citation>
    <scope>NUCLEOTIDE SEQUENCE [LARGE SCALE GENOMIC DNA]</scope>
    <source>
        <strain evidence="17 18">F0037</strain>
    </source>
</reference>
<dbReference type="InterPro" id="IPR006183">
    <property type="entry name" value="Pgluconate_DH"/>
</dbReference>
<dbReference type="SUPFAM" id="SSF48179">
    <property type="entry name" value="6-phosphogluconate dehydrogenase C-terminal domain-like"/>
    <property type="match status" value="1"/>
</dbReference>
<dbReference type="Proteomes" id="UP000010408">
    <property type="component" value="Unassembled WGS sequence"/>
</dbReference>
<evidence type="ECO:0000256" key="15">
    <source>
        <dbReference type="RuleBase" id="RU000485"/>
    </source>
</evidence>
<name>L1NAJ2_9PORP</name>
<evidence type="ECO:0000256" key="13">
    <source>
        <dbReference type="PIRSR" id="PIRSR000109-1"/>
    </source>
</evidence>
<evidence type="ECO:0000256" key="1">
    <source>
        <dbReference type="ARBA" id="ARBA00002526"/>
    </source>
</evidence>
<dbReference type="InterPro" id="IPR006113">
    <property type="entry name" value="6PGDH_Gnd/GntZ"/>
</dbReference>
<dbReference type="InterPro" id="IPR008927">
    <property type="entry name" value="6-PGluconate_DH-like_C_sf"/>
</dbReference>
<gene>
    <name evidence="17" type="ORF">HMPREF9134_01670</name>
</gene>
<feature type="active site" description="Proton acceptor" evidence="13">
    <location>
        <position position="189"/>
    </location>
</feature>
<dbReference type="PANTHER" id="PTHR11811">
    <property type="entry name" value="6-PHOSPHOGLUCONATE DEHYDROGENASE"/>
    <property type="match status" value="1"/>
</dbReference>
<comment type="subunit">
    <text evidence="4 12">Homodimer.</text>
</comment>
<feature type="binding site" description="in other chain" evidence="14">
    <location>
        <position position="293"/>
    </location>
    <ligand>
        <name>substrate</name>
        <note>ligand shared between dimeric partners</note>
    </ligand>
</feature>
<evidence type="ECO:0000259" key="16">
    <source>
        <dbReference type="SMART" id="SM01350"/>
    </source>
</evidence>
<evidence type="ECO:0000256" key="14">
    <source>
        <dbReference type="PIRSR" id="PIRSR000109-2"/>
    </source>
</evidence>
<feature type="binding site" description="in other chain" evidence="14">
    <location>
        <begin position="134"/>
        <end position="136"/>
    </location>
    <ligand>
        <name>substrate</name>
        <note>ligand shared between dimeric partners</note>
    </ligand>
</feature>
<feature type="binding site" description="in other chain" evidence="14">
    <location>
        <position position="108"/>
    </location>
    <ligand>
        <name>substrate</name>
        <note>ligand shared between dimeric partners</note>
    </ligand>
</feature>
<dbReference type="GO" id="GO:0019521">
    <property type="term" value="P:D-gluconate metabolic process"/>
    <property type="evidence" value="ECO:0007669"/>
    <property type="project" value="UniProtKB-KW"/>
</dbReference>
<dbReference type="PIRSF" id="PIRSF000109">
    <property type="entry name" value="6PGD"/>
    <property type="match status" value="1"/>
</dbReference>
<keyword evidence="8 12" id="KW-0560">Oxidoreductase</keyword>
<dbReference type="PROSITE" id="PS00461">
    <property type="entry name" value="6PGD"/>
    <property type="match status" value="1"/>
</dbReference>
<dbReference type="RefSeq" id="WP_005467800.1">
    <property type="nucleotide sequence ID" value="NZ_KB291032.1"/>
</dbReference>
<keyword evidence="9 15" id="KW-0311">Gluconate utilization</keyword>
<dbReference type="Pfam" id="PF03446">
    <property type="entry name" value="NAD_binding_2"/>
    <property type="match status" value="1"/>
</dbReference>
<evidence type="ECO:0000256" key="12">
    <source>
        <dbReference type="PIRNR" id="PIRNR000109"/>
    </source>
</evidence>
<dbReference type="Gene3D" id="1.20.5.320">
    <property type="entry name" value="6-Phosphogluconate Dehydrogenase, domain 3"/>
    <property type="match status" value="1"/>
</dbReference>
<feature type="active site" description="Proton donor" evidence="13">
    <location>
        <position position="196"/>
    </location>
</feature>
<dbReference type="FunFam" id="1.20.5.320:FF:000002">
    <property type="entry name" value="6-phosphogluconate dehydrogenase, decarboxylating"/>
    <property type="match status" value="1"/>
</dbReference>
<dbReference type="Pfam" id="PF00393">
    <property type="entry name" value="6PGD"/>
    <property type="match status" value="1"/>
</dbReference>
<dbReference type="SMART" id="SM01350">
    <property type="entry name" value="6PGD"/>
    <property type="match status" value="1"/>
</dbReference>
<comment type="catalytic activity">
    <reaction evidence="11 12 15">
        <text>6-phospho-D-gluconate + NADP(+) = D-ribulose 5-phosphate + CO2 + NADPH</text>
        <dbReference type="Rhea" id="RHEA:10116"/>
        <dbReference type="ChEBI" id="CHEBI:16526"/>
        <dbReference type="ChEBI" id="CHEBI:57783"/>
        <dbReference type="ChEBI" id="CHEBI:58121"/>
        <dbReference type="ChEBI" id="CHEBI:58349"/>
        <dbReference type="ChEBI" id="CHEBI:58759"/>
        <dbReference type="EC" id="1.1.1.44"/>
    </reaction>
</comment>
<dbReference type="eggNOG" id="COG0362">
    <property type="taxonomic scope" value="Bacteria"/>
</dbReference>
<dbReference type="Gene3D" id="1.10.1040.10">
    <property type="entry name" value="N-(1-d-carboxylethyl)-l-norvaline Dehydrogenase, domain 2"/>
    <property type="match status" value="1"/>
</dbReference>
<dbReference type="InterPro" id="IPR006114">
    <property type="entry name" value="6PGDH_C"/>
</dbReference>
<comment type="function">
    <text evidence="1 12">Catalyzes the oxidative decarboxylation of 6-phosphogluconate to ribulose 5-phosphate and CO(2), with concomitant reduction of NADP to NADPH.</text>
</comment>
<feature type="binding site" description="in other chain" evidence="14">
    <location>
        <position position="197"/>
    </location>
    <ligand>
        <name>substrate</name>
        <note>ligand shared between dimeric partners</note>
    </ligand>
</feature>
<dbReference type="GO" id="GO:0050661">
    <property type="term" value="F:NADP binding"/>
    <property type="evidence" value="ECO:0007669"/>
    <property type="project" value="InterPro"/>
</dbReference>
<dbReference type="SUPFAM" id="SSF51735">
    <property type="entry name" value="NAD(P)-binding Rossmann-fold domains"/>
    <property type="match status" value="1"/>
</dbReference>
<dbReference type="Gene3D" id="3.40.50.720">
    <property type="entry name" value="NAD(P)-binding Rossmann-like Domain"/>
    <property type="match status" value="1"/>
</dbReference>
<proteinExistence type="inferred from homology"/>
<dbReference type="STRING" id="1127696.HMPREF9134_01670"/>
<feature type="binding site" description="in other chain" evidence="14">
    <location>
        <begin position="192"/>
        <end position="193"/>
    </location>
    <ligand>
        <name>substrate</name>
        <note>ligand shared between dimeric partners</note>
    </ligand>
</feature>
<evidence type="ECO:0000256" key="6">
    <source>
        <dbReference type="ARBA" id="ARBA00018193"/>
    </source>
</evidence>
<dbReference type="FunFam" id="1.10.1040.10:FF:000002">
    <property type="entry name" value="6-phosphogluconate dehydrogenase, decarboxylating"/>
    <property type="match status" value="1"/>
</dbReference>
<dbReference type="NCBIfam" id="NF006765">
    <property type="entry name" value="PRK09287.1"/>
    <property type="match status" value="1"/>
</dbReference>
<dbReference type="PRINTS" id="PR00076">
    <property type="entry name" value="6PGDHDRGNASE"/>
</dbReference>
<dbReference type="FunFam" id="3.40.50.720:FF:000007">
    <property type="entry name" value="6-phosphogluconate dehydrogenase, decarboxylating"/>
    <property type="match status" value="1"/>
</dbReference>
<comment type="similarity">
    <text evidence="3 12 15">Belongs to the 6-phosphogluconate dehydrogenase family.</text>
</comment>
<evidence type="ECO:0000256" key="5">
    <source>
        <dbReference type="ARBA" id="ARBA00013011"/>
    </source>
</evidence>
<organism evidence="17 18">
    <name type="scientific">Porphyromonas catoniae F0037</name>
    <dbReference type="NCBI Taxonomy" id="1127696"/>
    <lineage>
        <taxon>Bacteria</taxon>
        <taxon>Pseudomonadati</taxon>
        <taxon>Bacteroidota</taxon>
        <taxon>Bacteroidia</taxon>
        <taxon>Bacteroidales</taxon>
        <taxon>Porphyromonadaceae</taxon>
        <taxon>Porphyromonas</taxon>
    </lineage>
</organism>
<evidence type="ECO:0000256" key="10">
    <source>
        <dbReference type="ARBA" id="ARBA00023126"/>
    </source>
</evidence>
<feature type="binding site" evidence="14">
    <location>
        <position position="456"/>
    </location>
    <ligand>
        <name>substrate</name>
        <note>ligand shared between dimeric partners</note>
    </ligand>
</feature>
<feature type="domain" description="6-phosphogluconate dehydrogenase C-terminal" evidence="16">
    <location>
        <begin position="185"/>
        <end position="474"/>
    </location>
</feature>
<comment type="caution">
    <text evidence="17">The sequence shown here is derived from an EMBL/GenBank/DDBJ whole genome shotgun (WGS) entry which is preliminary data.</text>
</comment>
<dbReference type="GO" id="GO:0006098">
    <property type="term" value="P:pentose-phosphate shunt"/>
    <property type="evidence" value="ECO:0007669"/>
    <property type="project" value="UniProtKB-UniPathway"/>
</dbReference>
<dbReference type="NCBIfam" id="TIGR00873">
    <property type="entry name" value="gnd"/>
    <property type="match status" value="1"/>
</dbReference>
<dbReference type="InterPro" id="IPR006184">
    <property type="entry name" value="6PGdom_BS"/>
</dbReference>
<sequence length="487" mass="53624">MNKKSNIGLIGLAVMGENLALNMERNGFQVSVYNRAEGAEAHVVEHFMSGRGAGKNFLGFTELRDFVESLERPRKIMMMIRAGRPVDLVIEALLPFLSEGDVIIDGGNSNWQDSERREAELRQRGVYFVGCGISGGEEGALNGPAIMPGGAREAWPLIEPIFTRIAAKAEDGMPCCAWIGAGGSGHFVKMVHNGIEYGDMQLIAEAYGVLCTVAGKTNDEMAEIFASWNEGKLSSYLIEITAEILRHREPDGSYLIDKILDAAGQKGTGKWSVINSLEYGQPLNLIATAVYERSLSAAVELRQEASSVYLRSQLTLDFTEADTLALQRSLYASKIVSYAQGFALLQEASKENKWSLNLSSIARIWRNGCIIRSAFLSDIAEAYEAQPDLQHLLLAPFFQHEIKDAKADWARTVATAIASECSVPAFSAALNYFFSLTTRRLPANMLQAQRDFFGAHTFERVDNPRGVFFHENWTGRGSDTSSTTYNV</sequence>
<dbReference type="HOGENOM" id="CLU_024540_4_2_10"/>
<dbReference type="GO" id="GO:0004616">
    <property type="term" value="F:phosphogluconate dehydrogenase (decarboxylating) activity"/>
    <property type="evidence" value="ECO:0007669"/>
    <property type="project" value="UniProtKB-EC"/>
</dbReference>